<dbReference type="InterPro" id="IPR029016">
    <property type="entry name" value="GAF-like_dom_sf"/>
</dbReference>
<dbReference type="SUPFAM" id="SSF55781">
    <property type="entry name" value="GAF domain-like"/>
    <property type="match status" value="1"/>
</dbReference>
<comment type="caution">
    <text evidence="5">The sequence shown here is derived from an EMBL/GenBank/DDBJ whole genome shotgun (WGS) entry which is preliminary data.</text>
</comment>
<dbReference type="InterPro" id="IPR036457">
    <property type="entry name" value="PPM-type-like_dom_sf"/>
</dbReference>
<dbReference type="Gene3D" id="3.60.40.10">
    <property type="entry name" value="PPM-type phosphatase domain"/>
    <property type="match status" value="1"/>
</dbReference>
<evidence type="ECO:0000313" key="6">
    <source>
        <dbReference type="Proteomes" id="UP000077701"/>
    </source>
</evidence>
<dbReference type="STRING" id="161355.PS9374_06879"/>
<dbReference type="PANTHER" id="PTHR43156:SF2">
    <property type="entry name" value="STAGE II SPORULATION PROTEIN E"/>
    <property type="match status" value="1"/>
</dbReference>
<gene>
    <name evidence="5" type="ORF">PS9374_06879</name>
</gene>
<sequence>MPEGCARGGPALPAADRLPPGPPLESPGVPRAAGPCSCGTPPGGHRATAFLLEAGRRLSASLNTRRCARATAELAASFLADTALVVLPADHARRSAWLRVSAGRPGLQEGTVSAAEASRVPGLAEALAGFPPVPSRWLDPAQAPGWLLPPGSGPAGHLLVTPLPGNGVAAGALVLARRRGGPAFHDDIEALAGLFAARAGAAISAAALHQEQNAVNAVLTAALLPPGLPSIDGVELAGSLRVAHQAARIGGDFYDVFLPAAGDAPAASGRAAAPLAVLGDVCGKGAPAAVLAGQILQSLRALLLVERRPERLAALINRSLIESPAPDSYATMVTAELHRAAGGRLRLDLAAAGHPAPLVLRADGTVEEVPARGTLLGLLPDAELLPAAVDLAPGELCLLYSDGVTEAFGGPAGREMYGEQRLKDALATCAGMPAEAVVQRLEQLGTEWLAGGEHDDRALLAIRARPR</sequence>
<evidence type="ECO:0000256" key="2">
    <source>
        <dbReference type="SAM" id="MobiDB-lite"/>
    </source>
</evidence>
<accession>A0A171DQ56</accession>
<reference evidence="6" key="2">
    <citation type="submission" date="2016-04" db="EMBL/GenBank/DDBJ databases">
        <title>Planomonospora sphaerica JCM9374 whole genome shotgun sequence.</title>
        <authorList>
            <person name="Suzuki T."/>
            <person name="Dohra H."/>
            <person name="Kodani S."/>
        </authorList>
    </citation>
    <scope>NUCLEOTIDE SEQUENCE [LARGE SCALE GENOMIC DNA]</scope>
    <source>
        <strain evidence="6">JCM 9374</strain>
    </source>
</reference>
<protein>
    <submittedName>
        <fullName evidence="5">Magnesium/manganese-dependent protein phosphatase</fullName>
    </submittedName>
</protein>
<organism evidence="5 6">
    <name type="scientific">Planomonospora sphaerica</name>
    <dbReference type="NCBI Taxonomy" id="161355"/>
    <lineage>
        <taxon>Bacteria</taxon>
        <taxon>Bacillati</taxon>
        <taxon>Actinomycetota</taxon>
        <taxon>Actinomycetes</taxon>
        <taxon>Streptosporangiales</taxon>
        <taxon>Streptosporangiaceae</taxon>
        <taxon>Planomonospora</taxon>
    </lineage>
</organism>
<dbReference type="Gene3D" id="3.30.450.40">
    <property type="match status" value="1"/>
</dbReference>
<dbReference type="SUPFAM" id="SSF81606">
    <property type="entry name" value="PP2C-like"/>
    <property type="match status" value="1"/>
</dbReference>
<dbReference type="RefSeq" id="WP_068904103.1">
    <property type="nucleotide sequence ID" value="NZ_BDCX01000023.1"/>
</dbReference>
<feature type="domain" description="PPM-type phosphatase" evidence="4">
    <location>
        <begin position="231"/>
        <end position="464"/>
    </location>
</feature>
<dbReference type="SMART" id="SM00065">
    <property type="entry name" value="GAF"/>
    <property type="match status" value="1"/>
</dbReference>
<dbReference type="OrthoDB" id="5241041at2"/>
<dbReference type="SMART" id="SM00331">
    <property type="entry name" value="PP2C_SIG"/>
    <property type="match status" value="1"/>
</dbReference>
<reference evidence="5 6" key="1">
    <citation type="journal article" date="2016" name="Genome Announc.">
        <title>Draft Genome Sequence of Planomonospora sphaerica JCM9374, a Rare Actinomycete.</title>
        <authorList>
            <person name="Dohra H."/>
            <person name="Suzuki T."/>
            <person name="Inoue Y."/>
            <person name="Kodani S."/>
        </authorList>
    </citation>
    <scope>NUCLEOTIDE SEQUENCE [LARGE SCALE GENOMIC DNA]</scope>
    <source>
        <strain evidence="5 6">JCM 9374</strain>
    </source>
</reference>
<evidence type="ECO:0000259" key="4">
    <source>
        <dbReference type="SMART" id="SM00331"/>
    </source>
</evidence>
<name>A0A171DQ56_9ACTN</name>
<evidence type="ECO:0000313" key="5">
    <source>
        <dbReference type="EMBL" id="GAT71188.1"/>
    </source>
</evidence>
<dbReference type="EMBL" id="BDCX01000023">
    <property type="protein sequence ID" value="GAT71188.1"/>
    <property type="molecule type" value="Genomic_DNA"/>
</dbReference>
<feature type="region of interest" description="Disordered" evidence="2">
    <location>
        <begin position="1"/>
        <end position="40"/>
    </location>
</feature>
<dbReference type="Pfam" id="PF07228">
    <property type="entry name" value="SpoIIE"/>
    <property type="match status" value="1"/>
</dbReference>
<dbReference type="InterPro" id="IPR052016">
    <property type="entry name" value="Bact_Sigma-Reg"/>
</dbReference>
<dbReference type="Proteomes" id="UP000077701">
    <property type="component" value="Unassembled WGS sequence"/>
</dbReference>
<feature type="domain" description="GAF" evidence="3">
    <location>
        <begin position="62"/>
        <end position="213"/>
    </location>
</feature>
<dbReference type="AlphaFoldDB" id="A0A171DQ56"/>
<keyword evidence="1" id="KW-0378">Hydrolase</keyword>
<evidence type="ECO:0000256" key="1">
    <source>
        <dbReference type="ARBA" id="ARBA00022801"/>
    </source>
</evidence>
<dbReference type="InterPro" id="IPR003018">
    <property type="entry name" value="GAF"/>
</dbReference>
<dbReference type="GO" id="GO:0016791">
    <property type="term" value="F:phosphatase activity"/>
    <property type="evidence" value="ECO:0007669"/>
    <property type="project" value="TreeGrafter"/>
</dbReference>
<dbReference type="PANTHER" id="PTHR43156">
    <property type="entry name" value="STAGE II SPORULATION PROTEIN E-RELATED"/>
    <property type="match status" value="1"/>
</dbReference>
<dbReference type="InterPro" id="IPR001932">
    <property type="entry name" value="PPM-type_phosphatase-like_dom"/>
</dbReference>
<evidence type="ECO:0000259" key="3">
    <source>
        <dbReference type="SMART" id="SM00065"/>
    </source>
</evidence>
<proteinExistence type="predicted"/>
<keyword evidence="6" id="KW-1185">Reference proteome</keyword>